<name>A0A401X9D0_ACEPA</name>
<dbReference type="AlphaFoldDB" id="A0A401X9D0"/>
<comment type="caution">
    <text evidence="2">The sequence shown here is derived from an EMBL/GenBank/DDBJ whole genome shotgun (WGS) entry which is preliminary data.</text>
</comment>
<feature type="region of interest" description="Disordered" evidence="1">
    <location>
        <begin position="23"/>
        <end position="44"/>
    </location>
</feature>
<proteinExistence type="predicted"/>
<dbReference type="Proteomes" id="UP000287385">
    <property type="component" value="Unassembled WGS sequence"/>
</dbReference>
<gene>
    <name evidence="2" type="ORF">NBRC3278_3519</name>
</gene>
<keyword evidence="3" id="KW-1185">Reference proteome</keyword>
<feature type="compositionally biased region" description="Polar residues" evidence="1">
    <location>
        <begin position="29"/>
        <end position="44"/>
    </location>
</feature>
<evidence type="ECO:0000313" key="3">
    <source>
        <dbReference type="Proteomes" id="UP000287385"/>
    </source>
</evidence>
<dbReference type="EMBL" id="BDEV01000231">
    <property type="protein sequence ID" value="GCD64426.1"/>
    <property type="molecule type" value="Genomic_DNA"/>
</dbReference>
<evidence type="ECO:0000313" key="2">
    <source>
        <dbReference type="EMBL" id="GCD64426.1"/>
    </source>
</evidence>
<protein>
    <submittedName>
        <fullName evidence="2">Uncharacterized protein</fullName>
    </submittedName>
</protein>
<evidence type="ECO:0000256" key="1">
    <source>
        <dbReference type="SAM" id="MobiDB-lite"/>
    </source>
</evidence>
<accession>A0A401X9D0</accession>
<reference evidence="2 3" key="1">
    <citation type="submission" date="2016-06" db="EMBL/GenBank/DDBJ databases">
        <title>Acetobacter pasteurianus NBRC 3278 whole genome sequencing project.</title>
        <authorList>
            <person name="Matsutani M."/>
            <person name="Shiwa Y."/>
            <person name="Okamoto-Kainuma A."/>
            <person name="Ishikawa M."/>
            <person name="Koizumi Y."/>
            <person name="Yoshikawa H."/>
            <person name="Yakushi T."/>
            <person name="Matsushita K."/>
        </authorList>
    </citation>
    <scope>NUCLEOTIDE SEQUENCE [LARGE SCALE GENOMIC DNA]</scope>
    <source>
        <strain evidence="2 3">NBRC 3278</strain>
    </source>
</reference>
<organism evidence="2 3">
    <name type="scientific">Acetobacter pasteurianus NBRC 3278</name>
    <dbReference type="NCBI Taxonomy" id="1226660"/>
    <lineage>
        <taxon>Bacteria</taxon>
        <taxon>Pseudomonadati</taxon>
        <taxon>Pseudomonadota</taxon>
        <taxon>Alphaproteobacteria</taxon>
        <taxon>Acetobacterales</taxon>
        <taxon>Acetobacteraceae</taxon>
        <taxon>Acetobacter</taxon>
    </lineage>
</organism>
<sequence length="44" mass="4568">MGAAIEAIDDFTHRVASCAGVRSTARGHAQSSGQLEANHSTARE</sequence>